<gene>
    <name evidence="2" type="ORF">OOU_Y34scaffold00493g18</name>
</gene>
<evidence type="ECO:0000313" key="2">
    <source>
        <dbReference type="EMBL" id="ELQ39553.1"/>
    </source>
</evidence>
<feature type="compositionally biased region" description="Polar residues" evidence="1">
    <location>
        <begin position="1"/>
        <end position="10"/>
    </location>
</feature>
<accession>A0AA97P061</accession>
<reference evidence="2" key="1">
    <citation type="journal article" date="2012" name="PLoS Genet.">
        <title>Comparative analysis of the genomes of two field isolates of the rice blast fungus Magnaporthe oryzae.</title>
        <authorList>
            <person name="Xue M."/>
            <person name="Yang J."/>
            <person name="Li Z."/>
            <person name="Hu S."/>
            <person name="Yao N."/>
            <person name="Dean R.A."/>
            <person name="Zhao W."/>
            <person name="Shen M."/>
            <person name="Zhang H."/>
            <person name="Li C."/>
            <person name="Liu L."/>
            <person name="Cao L."/>
            <person name="Xu X."/>
            <person name="Xing Y."/>
            <person name="Hsiang T."/>
            <person name="Zhang Z."/>
            <person name="Xu J.R."/>
            <person name="Peng Y.L."/>
        </authorList>
    </citation>
    <scope>NUCLEOTIDE SEQUENCE</scope>
    <source>
        <strain evidence="2">Y34</strain>
    </source>
</reference>
<dbReference type="AlphaFoldDB" id="A0AA97P061"/>
<protein>
    <submittedName>
        <fullName evidence="2">Uncharacterized protein</fullName>
    </submittedName>
</protein>
<dbReference type="Proteomes" id="UP000011086">
    <property type="component" value="Unassembled WGS sequence"/>
</dbReference>
<feature type="compositionally biased region" description="Basic residues" evidence="1">
    <location>
        <begin position="28"/>
        <end position="39"/>
    </location>
</feature>
<dbReference type="EMBL" id="JH793323">
    <property type="protein sequence ID" value="ELQ39553.1"/>
    <property type="molecule type" value="Genomic_DNA"/>
</dbReference>
<feature type="region of interest" description="Disordered" evidence="1">
    <location>
        <begin position="1"/>
        <end position="39"/>
    </location>
</feature>
<sequence length="39" mass="4736">MYKEGNWQNNKHFRSSEKKHQAAVKAMTWRRPKAHLGQR</sequence>
<organism evidence="2">
    <name type="scientific">Pyricularia oryzae (strain Y34)</name>
    <name type="common">Rice blast fungus</name>
    <name type="synonym">Magnaporthe oryzae</name>
    <dbReference type="NCBI Taxonomy" id="1143189"/>
    <lineage>
        <taxon>Eukaryota</taxon>
        <taxon>Fungi</taxon>
        <taxon>Dikarya</taxon>
        <taxon>Ascomycota</taxon>
        <taxon>Pezizomycotina</taxon>
        <taxon>Sordariomycetes</taxon>
        <taxon>Sordariomycetidae</taxon>
        <taxon>Magnaporthales</taxon>
        <taxon>Pyriculariaceae</taxon>
        <taxon>Pyricularia</taxon>
    </lineage>
</organism>
<name>A0AA97P061_PYRO3</name>
<proteinExistence type="predicted"/>
<evidence type="ECO:0000256" key="1">
    <source>
        <dbReference type="SAM" id="MobiDB-lite"/>
    </source>
</evidence>